<protein>
    <recommendedName>
        <fullName evidence="3">Reverse transcriptase</fullName>
    </recommendedName>
</protein>
<evidence type="ECO:0008006" key="3">
    <source>
        <dbReference type="Google" id="ProtNLM"/>
    </source>
</evidence>
<organism evidence="1 2">
    <name type="scientific">Porites lobata</name>
    <dbReference type="NCBI Taxonomy" id="104759"/>
    <lineage>
        <taxon>Eukaryota</taxon>
        <taxon>Metazoa</taxon>
        <taxon>Cnidaria</taxon>
        <taxon>Anthozoa</taxon>
        <taxon>Hexacorallia</taxon>
        <taxon>Scleractinia</taxon>
        <taxon>Fungiina</taxon>
        <taxon>Poritidae</taxon>
        <taxon>Porites</taxon>
    </lineage>
</organism>
<accession>A0ABN8P863</accession>
<evidence type="ECO:0000313" key="1">
    <source>
        <dbReference type="EMBL" id="CAH3132499.1"/>
    </source>
</evidence>
<feature type="non-terminal residue" evidence="1">
    <location>
        <position position="124"/>
    </location>
</feature>
<keyword evidence="2" id="KW-1185">Reference proteome</keyword>
<comment type="caution">
    <text evidence="1">The sequence shown here is derived from an EMBL/GenBank/DDBJ whole genome shotgun (WGS) entry which is preliminary data.</text>
</comment>
<sequence length="124" mass="14290">DTVNVKGRLKDHIQFWVNIKAPEFILSVISEGYKLPLLHTPPRSFNKNNLSAINNSVFVTESILDLLASDRISELILDLRFVNQFFKFEDYKTALDLFQYGGYACSVDLKSGYHHVDIFPSHQR</sequence>
<name>A0ABN8P863_9CNID</name>
<dbReference type="EMBL" id="CALNXK010000051">
    <property type="protein sequence ID" value="CAH3132499.1"/>
    <property type="molecule type" value="Genomic_DNA"/>
</dbReference>
<reference evidence="1 2" key="1">
    <citation type="submission" date="2022-05" db="EMBL/GenBank/DDBJ databases">
        <authorList>
            <consortium name="Genoscope - CEA"/>
            <person name="William W."/>
        </authorList>
    </citation>
    <scope>NUCLEOTIDE SEQUENCE [LARGE SCALE GENOMIC DNA]</scope>
</reference>
<proteinExistence type="predicted"/>
<feature type="non-terminal residue" evidence="1">
    <location>
        <position position="1"/>
    </location>
</feature>
<gene>
    <name evidence="1" type="ORF">PLOB_00035936</name>
</gene>
<evidence type="ECO:0000313" key="2">
    <source>
        <dbReference type="Proteomes" id="UP001159405"/>
    </source>
</evidence>
<dbReference type="Proteomes" id="UP001159405">
    <property type="component" value="Unassembled WGS sequence"/>
</dbReference>